<dbReference type="GO" id="GO:0003676">
    <property type="term" value="F:nucleic acid binding"/>
    <property type="evidence" value="ECO:0007669"/>
    <property type="project" value="InterPro"/>
</dbReference>
<evidence type="ECO:0000313" key="8">
    <source>
        <dbReference type="EMBL" id="HIR49742.1"/>
    </source>
</evidence>
<comment type="caution">
    <text evidence="8">The sequence shown here is derived from an EMBL/GenBank/DDBJ whole genome shotgun (WGS) entry which is preliminary data.</text>
</comment>
<reference evidence="8" key="1">
    <citation type="submission" date="2020-10" db="EMBL/GenBank/DDBJ databases">
        <authorList>
            <person name="Gilroy R."/>
        </authorList>
    </citation>
    <scope>NUCLEOTIDE SEQUENCE</scope>
    <source>
        <strain evidence="8">ChiBcec15-4380</strain>
    </source>
</reference>
<evidence type="ECO:0000256" key="2">
    <source>
        <dbReference type="ARBA" id="ARBA00022679"/>
    </source>
</evidence>
<feature type="binding site" evidence="5">
    <location>
        <position position="146"/>
    </location>
    <ligand>
        <name>S-adenosyl-L-methionine</name>
        <dbReference type="ChEBI" id="CHEBI:59789"/>
    </ligand>
</feature>
<dbReference type="Proteomes" id="UP000824239">
    <property type="component" value="Unassembled WGS sequence"/>
</dbReference>
<dbReference type="HAMAP" id="MF_02126">
    <property type="entry name" value="RF_methyltr_PrmC"/>
    <property type="match status" value="1"/>
</dbReference>
<dbReference type="InterPro" id="IPR002052">
    <property type="entry name" value="DNA_methylase_N6_adenine_CS"/>
</dbReference>
<dbReference type="EC" id="2.1.1.297" evidence="5"/>
<feature type="binding site" evidence="5">
    <location>
        <position position="192"/>
    </location>
    <ligand>
        <name>S-adenosyl-L-methionine</name>
        <dbReference type="ChEBI" id="CHEBI:59789"/>
    </ligand>
</feature>
<gene>
    <name evidence="5 8" type="primary">prmC</name>
    <name evidence="8" type="ORF">IAA53_00410</name>
</gene>
<accession>A0A9D1APU1</accession>
<feature type="binding site" evidence="5">
    <location>
        <begin position="192"/>
        <end position="195"/>
    </location>
    <ligand>
        <name>substrate</name>
    </ligand>
</feature>
<dbReference type="NCBIfam" id="TIGR03534">
    <property type="entry name" value="RF_mod_PrmC"/>
    <property type="match status" value="1"/>
</dbReference>
<keyword evidence="2 5" id="KW-0808">Transferase</keyword>
<dbReference type="PANTHER" id="PTHR18895:SF74">
    <property type="entry name" value="MTRF1L RELEASE FACTOR GLUTAMINE METHYLTRANSFERASE"/>
    <property type="match status" value="1"/>
</dbReference>
<dbReference type="Pfam" id="PF17827">
    <property type="entry name" value="PrmC_N"/>
    <property type="match status" value="1"/>
</dbReference>
<organism evidence="8 9">
    <name type="scientific">Candidatus Avoscillospira avicola</name>
    <dbReference type="NCBI Taxonomy" id="2840706"/>
    <lineage>
        <taxon>Bacteria</taxon>
        <taxon>Bacillati</taxon>
        <taxon>Bacillota</taxon>
        <taxon>Clostridia</taxon>
        <taxon>Eubacteriales</taxon>
        <taxon>Oscillospiraceae</taxon>
        <taxon>Oscillospiraceae incertae sedis</taxon>
        <taxon>Candidatus Avoscillospira</taxon>
    </lineage>
</organism>
<dbReference type="InterPro" id="IPR029063">
    <property type="entry name" value="SAM-dependent_MTases_sf"/>
</dbReference>
<dbReference type="PANTHER" id="PTHR18895">
    <property type="entry name" value="HEMK METHYLTRANSFERASE"/>
    <property type="match status" value="1"/>
</dbReference>
<reference evidence="8" key="2">
    <citation type="journal article" date="2021" name="PeerJ">
        <title>Extensive microbial diversity within the chicken gut microbiome revealed by metagenomics and culture.</title>
        <authorList>
            <person name="Gilroy R."/>
            <person name="Ravi A."/>
            <person name="Getino M."/>
            <person name="Pursley I."/>
            <person name="Horton D.L."/>
            <person name="Alikhan N.F."/>
            <person name="Baker D."/>
            <person name="Gharbi K."/>
            <person name="Hall N."/>
            <person name="Watson M."/>
            <person name="Adriaenssens E.M."/>
            <person name="Foster-Nyarko E."/>
            <person name="Jarju S."/>
            <person name="Secka A."/>
            <person name="Antonio M."/>
            <person name="Oren A."/>
            <person name="Chaudhuri R.R."/>
            <person name="La Ragione R."/>
            <person name="Hildebrand F."/>
            <person name="Pallen M.J."/>
        </authorList>
    </citation>
    <scope>NUCLEOTIDE SEQUENCE</scope>
    <source>
        <strain evidence="8">ChiBcec15-4380</strain>
    </source>
</reference>
<dbReference type="Pfam" id="PF05175">
    <property type="entry name" value="MTS"/>
    <property type="match status" value="1"/>
</dbReference>
<dbReference type="InterPro" id="IPR004556">
    <property type="entry name" value="HemK-like"/>
</dbReference>
<dbReference type="CDD" id="cd02440">
    <property type="entry name" value="AdoMet_MTases"/>
    <property type="match status" value="1"/>
</dbReference>
<evidence type="ECO:0000259" key="7">
    <source>
        <dbReference type="Pfam" id="PF17827"/>
    </source>
</evidence>
<dbReference type="InterPro" id="IPR040758">
    <property type="entry name" value="PrmC_N"/>
</dbReference>
<evidence type="ECO:0000256" key="1">
    <source>
        <dbReference type="ARBA" id="ARBA00022603"/>
    </source>
</evidence>
<dbReference type="NCBIfam" id="TIGR00536">
    <property type="entry name" value="hemK_fam"/>
    <property type="match status" value="1"/>
</dbReference>
<evidence type="ECO:0000313" key="9">
    <source>
        <dbReference type="Proteomes" id="UP000824239"/>
    </source>
</evidence>
<comment type="caution">
    <text evidence="5">Lacks conserved residue(s) required for the propagation of feature annotation.</text>
</comment>
<keyword evidence="3 5" id="KW-0949">S-adenosyl-L-methionine</keyword>
<dbReference type="PROSITE" id="PS00092">
    <property type="entry name" value="N6_MTASE"/>
    <property type="match status" value="1"/>
</dbReference>
<dbReference type="GO" id="GO:0102559">
    <property type="term" value="F:peptide chain release factor N(5)-glutamine methyltransferase activity"/>
    <property type="evidence" value="ECO:0007669"/>
    <property type="project" value="UniProtKB-EC"/>
</dbReference>
<comment type="similarity">
    <text evidence="5">Belongs to the protein N5-glutamine methyltransferase family. PrmC subfamily.</text>
</comment>
<dbReference type="GO" id="GO:0032259">
    <property type="term" value="P:methylation"/>
    <property type="evidence" value="ECO:0007669"/>
    <property type="project" value="UniProtKB-KW"/>
</dbReference>
<dbReference type="AlphaFoldDB" id="A0A9D1APU1"/>
<feature type="domain" description="Release factor glutamine methyltransferase N-terminal" evidence="7">
    <location>
        <begin position="8"/>
        <end position="77"/>
    </location>
</feature>
<evidence type="ECO:0000256" key="4">
    <source>
        <dbReference type="ARBA" id="ARBA00048391"/>
    </source>
</evidence>
<evidence type="ECO:0000256" key="3">
    <source>
        <dbReference type="ARBA" id="ARBA00022691"/>
    </source>
</evidence>
<evidence type="ECO:0000256" key="5">
    <source>
        <dbReference type="HAMAP-Rule" id="MF_02126"/>
    </source>
</evidence>
<dbReference type="Gene3D" id="3.40.50.150">
    <property type="entry name" value="Vaccinia Virus protein VP39"/>
    <property type="match status" value="1"/>
</dbReference>
<comment type="function">
    <text evidence="5">Methylates the class 1 translation termination release factors RF1/PrfA and RF2/PrfB on the glutamine residue of the universally conserved GGQ motif.</text>
</comment>
<dbReference type="Gene3D" id="1.10.8.10">
    <property type="entry name" value="DNA helicase RuvA subunit, C-terminal domain"/>
    <property type="match status" value="1"/>
</dbReference>
<evidence type="ECO:0000259" key="6">
    <source>
        <dbReference type="Pfam" id="PF05175"/>
    </source>
</evidence>
<name>A0A9D1APU1_9FIRM</name>
<dbReference type="EMBL" id="DVHE01000003">
    <property type="protein sequence ID" value="HIR49742.1"/>
    <property type="molecule type" value="Genomic_DNA"/>
</dbReference>
<dbReference type="InterPro" id="IPR019874">
    <property type="entry name" value="RF_methyltr_PrmC"/>
</dbReference>
<comment type="catalytic activity">
    <reaction evidence="4 5">
        <text>L-glutaminyl-[peptide chain release factor] + S-adenosyl-L-methionine = N(5)-methyl-L-glutaminyl-[peptide chain release factor] + S-adenosyl-L-homocysteine + H(+)</text>
        <dbReference type="Rhea" id="RHEA:42896"/>
        <dbReference type="Rhea" id="RHEA-COMP:10271"/>
        <dbReference type="Rhea" id="RHEA-COMP:10272"/>
        <dbReference type="ChEBI" id="CHEBI:15378"/>
        <dbReference type="ChEBI" id="CHEBI:30011"/>
        <dbReference type="ChEBI" id="CHEBI:57856"/>
        <dbReference type="ChEBI" id="CHEBI:59789"/>
        <dbReference type="ChEBI" id="CHEBI:61891"/>
        <dbReference type="EC" id="2.1.1.297"/>
    </reaction>
</comment>
<keyword evidence="1 5" id="KW-0489">Methyltransferase</keyword>
<feature type="domain" description="Methyltransferase small" evidence="6">
    <location>
        <begin position="115"/>
        <end position="200"/>
    </location>
</feature>
<sequence>MVTTYGALMRQTARALEAEEGPRADFTARALMTYLTGKDTAQLLAMQNLFLPEELAEQYQALAERILTGEPLAYILGQWDFYGQTYTVTPEVLIPRDDTMAVVDLILERRHLLPQNPRILDLCTGSGCIGLTLAARIKTARVTLADLSPGALKIAKKNTVDQHLTARVSCLTADAMVPASRFLGQFDVLISNPPYVTAAEMAALPRSVRDFEPAMALDGGPDGLDFYRAIAKNFTPAIKPGGYLALEFGMGQEDAVSWILEAWDYDILALKKDAGDITRAILAQKKERD</sequence>
<dbReference type="InterPro" id="IPR050320">
    <property type="entry name" value="N5-glutamine_MTase"/>
</dbReference>
<dbReference type="SUPFAM" id="SSF53335">
    <property type="entry name" value="S-adenosyl-L-methionine-dependent methyltransferases"/>
    <property type="match status" value="1"/>
</dbReference>
<protein>
    <recommendedName>
        <fullName evidence="5">Release factor glutamine methyltransferase</fullName>
        <shortName evidence="5">RF MTase</shortName>
        <ecNumber evidence="5">2.1.1.297</ecNumber>
    </recommendedName>
    <alternativeName>
        <fullName evidence="5">N5-glutamine methyltransferase PrmC</fullName>
    </alternativeName>
    <alternativeName>
        <fullName evidence="5">Protein-(glutamine-N5) MTase PrmC</fullName>
    </alternativeName>
    <alternativeName>
        <fullName evidence="5">Protein-glutamine N-methyltransferase PrmC</fullName>
    </alternativeName>
</protein>
<proteinExistence type="inferred from homology"/>
<dbReference type="InterPro" id="IPR007848">
    <property type="entry name" value="Small_mtfrase_dom"/>
</dbReference>